<reference evidence="3" key="2">
    <citation type="submission" date="2020-09" db="EMBL/GenBank/DDBJ databases">
        <authorList>
            <person name="Sun Q."/>
            <person name="Ohkuma M."/>
        </authorList>
    </citation>
    <scope>NUCLEOTIDE SEQUENCE</scope>
    <source>
        <strain evidence="3">JCM 31311</strain>
    </source>
</reference>
<name>A0A918FEZ4_9DEIO</name>
<dbReference type="Proteomes" id="UP000603865">
    <property type="component" value="Unassembled WGS sequence"/>
</dbReference>
<proteinExistence type="predicted"/>
<feature type="coiled-coil region" evidence="1">
    <location>
        <begin position="74"/>
        <end position="101"/>
    </location>
</feature>
<dbReference type="GO" id="GO:0003677">
    <property type="term" value="F:DNA binding"/>
    <property type="evidence" value="ECO:0007669"/>
    <property type="project" value="InterPro"/>
</dbReference>
<organism evidence="3 4">
    <name type="scientific">Deinococcus ruber</name>
    <dbReference type="NCBI Taxonomy" id="1848197"/>
    <lineage>
        <taxon>Bacteria</taxon>
        <taxon>Thermotogati</taxon>
        <taxon>Deinococcota</taxon>
        <taxon>Deinococci</taxon>
        <taxon>Deinococcales</taxon>
        <taxon>Deinococcaceae</taxon>
        <taxon>Deinococcus</taxon>
    </lineage>
</organism>
<reference evidence="3" key="1">
    <citation type="journal article" date="2014" name="Int. J. Syst. Evol. Microbiol.">
        <title>Complete genome sequence of Corynebacterium casei LMG S-19264T (=DSM 44701T), isolated from a smear-ripened cheese.</title>
        <authorList>
            <consortium name="US DOE Joint Genome Institute (JGI-PGF)"/>
            <person name="Walter F."/>
            <person name="Albersmeier A."/>
            <person name="Kalinowski J."/>
            <person name="Ruckert C."/>
        </authorList>
    </citation>
    <scope>NUCLEOTIDE SEQUENCE</scope>
    <source>
        <strain evidence="3">JCM 31311</strain>
    </source>
</reference>
<accession>A0A918FEZ4</accession>
<evidence type="ECO:0000313" key="3">
    <source>
        <dbReference type="EMBL" id="GGR33033.1"/>
    </source>
</evidence>
<dbReference type="PANTHER" id="PTHR33055:SF16">
    <property type="entry name" value="TRANSPOSASE FOR INSERTION SEQUENCE ELEMENT IS1547"/>
    <property type="match status" value="1"/>
</dbReference>
<sequence>MYRARRGKKKNDLVDAENVARVLLANPHLPPYRPCQQGSRLQELSRTRDKLAEQRKANQMMLDALPEATTGALSTALQAVLSALEAALKELENAMATLVADVAPALLTLRGIGVVLAGTVLAEVGDIQRFENAHQFASSCGAAPVERGGGKNTRWCVNVSGNRQLNRVLHLMALTRLRCEQRTKTFVAKKEQEGHTKRAALRALKTYLARELFRTLQASQGGDLLPAPSEDLFLS</sequence>
<evidence type="ECO:0000259" key="2">
    <source>
        <dbReference type="Pfam" id="PF02371"/>
    </source>
</evidence>
<dbReference type="GO" id="GO:0004803">
    <property type="term" value="F:transposase activity"/>
    <property type="evidence" value="ECO:0007669"/>
    <property type="project" value="InterPro"/>
</dbReference>
<dbReference type="InterPro" id="IPR047650">
    <property type="entry name" value="Transpos_IS110"/>
</dbReference>
<dbReference type="GO" id="GO:0006313">
    <property type="term" value="P:DNA transposition"/>
    <property type="evidence" value="ECO:0007669"/>
    <property type="project" value="InterPro"/>
</dbReference>
<dbReference type="InterPro" id="IPR003346">
    <property type="entry name" value="Transposase_20"/>
</dbReference>
<evidence type="ECO:0000256" key="1">
    <source>
        <dbReference type="SAM" id="Coils"/>
    </source>
</evidence>
<evidence type="ECO:0000313" key="4">
    <source>
        <dbReference type="Proteomes" id="UP000603865"/>
    </source>
</evidence>
<gene>
    <name evidence="3" type="ORF">GCM10008957_49270</name>
</gene>
<protein>
    <recommendedName>
        <fullName evidence="2">Transposase IS116/IS110/IS902 C-terminal domain-containing protein</fullName>
    </recommendedName>
</protein>
<dbReference type="EMBL" id="BMQL01000057">
    <property type="protein sequence ID" value="GGR33033.1"/>
    <property type="molecule type" value="Genomic_DNA"/>
</dbReference>
<comment type="caution">
    <text evidence="3">The sequence shown here is derived from an EMBL/GenBank/DDBJ whole genome shotgun (WGS) entry which is preliminary data.</text>
</comment>
<dbReference type="PANTHER" id="PTHR33055">
    <property type="entry name" value="TRANSPOSASE FOR INSERTION SEQUENCE ELEMENT IS1111A"/>
    <property type="match status" value="1"/>
</dbReference>
<feature type="domain" description="Transposase IS116/IS110/IS902 C-terminal" evidence="2">
    <location>
        <begin position="105"/>
        <end position="187"/>
    </location>
</feature>
<keyword evidence="4" id="KW-1185">Reference proteome</keyword>
<dbReference type="AlphaFoldDB" id="A0A918FEZ4"/>
<keyword evidence="1" id="KW-0175">Coiled coil</keyword>
<dbReference type="Pfam" id="PF02371">
    <property type="entry name" value="Transposase_20"/>
    <property type="match status" value="1"/>
</dbReference>